<evidence type="ECO:0000256" key="6">
    <source>
        <dbReference type="ARBA" id="ARBA00023237"/>
    </source>
</evidence>
<dbReference type="AlphaFoldDB" id="A0A2S0P7D6"/>
<gene>
    <name evidence="9" type="ORF">DAI18_04010</name>
</gene>
<dbReference type="Pfam" id="PF01103">
    <property type="entry name" value="Omp85"/>
    <property type="match status" value="1"/>
</dbReference>
<evidence type="ECO:0000313" key="10">
    <source>
        <dbReference type="Proteomes" id="UP000244173"/>
    </source>
</evidence>
<dbReference type="InterPro" id="IPR039910">
    <property type="entry name" value="D15-like"/>
</dbReference>
<organism evidence="9 10">
    <name type="scientific">Microvirgula aerodenitrificans</name>
    <dbReference type="NCBI Taxonomy" id="57480"/>
    <lineage>
        <taxon>Bacteria</taxon>
        <taxon>Pseudomonadati</taxon>
        <taxon>Pseudomonadota</taxon>
        <taxon>Betaproteobacteria</taxon>
        <taxon>Neisseriales</taxon>
        <taxon>Aquaspirillaceae</taxon>
        <taxon>Microvirgula</taxon>
    </lineage>
</organism>
<evidence type="ECO:0000256" key="4">
    <source>
        <dbReference type="ARBA" id="ARBA00022729"/>
    </source>
</evidence>
<dbReference type="InterPro" id="IPR000184">
    <property type="entry name" value="Bac_surfAg_D15"/>
</dbReference>
<dbReference type="GO" id="GO:0009306">
    <property type="term" value="P:protein secretion"/>
    <property type="evidence" value="ECO:0007669"/>
    <property type="project" value="TreeGrafter"/>
</dbReference>
<proteinExistence type="predicted"/>
<dbReference type="PROSITE" id="PS51779">
    <property type="entry name" value="POTRA"/>
    <property type="match status" value="1"/>
</dbReference>
<dbReference type="PANTHER" id="PTHR12815">
    <property type="entry name" value="SORTING AND ASSEMBLY MACHINERY SAMM50 PROTEIN FAMILY MEMBER"/>
    <property type="match status" value="1"/>
</dbReference>
<keyword evidence="4 7" id="KW-0732">Signal</keyword>
<keyword evidence="10" id="KW-1185">Reference proteome</keyword>
<evidence type="ECO:0000256" key="7">
    <source>
        <dbReference type="SAM" id="SignalP"/>
    </source>
</evidence>
<dbReference type="InterPro" id="IPR010827">
    <property type="entry name" value="BamA/TamA_POTRA"/>
</dbReference>
<feature type="domain" description="POTRA" evidence="8">
    <location>
        <begin position="199"/>
        <end position="273"/>
    </location>
</feature>
<protein>
    <submittedName>
        <fullName evidence="9">Outer membrane protein assembly factor</fullName>
    </submittedName>
</protein>
<evidence type="ECO:0000256" key="1">
    <source>
        <dbReference type="ARBA" id="ARBA00004370"/>
    </source>
</evidence>
<dbReference type="Proteomes" id="UP000244173">
    <property type="component" value="Chromosome"/>
</dbReference>
<keyword evidence="6" id="KW-0998">Cell outer membrane</keyword>
<name>A0A2S0P7D6_9NEIS</name>
<comment type="subcellular location">
    <subcellularLocation>
        <location evidence="1">Membrane</location>
    </subcellularLocation>
</comment>
<evidence type="ECO:0000313" key="9">
    <source>
        <dbReference type="EMBL" id="AVY93299.1"/>
    </source>
</evidence>
<accession>A0A2S0P7D6</accession>
<dbReference type="KEGG" id="maer:DAI18_04010"/>
<dbReference type="PANTHER" id="PTHR12815:SF47">
    <property type="entry name" value="TRANSLOCATION AND ASSEMBLY MODULE SUBUNIT TAMA"/>
    <property type="match status" value="1"/>
</dbReference>
<dbReference type="GO" id="GO:0009279">
    <property type="term" value="C:cell outer membrane"/>
    <property type="evidence" value="ECO:0007669"/>
    <property type="project" value="TreeGrafter"/>
</dbReference>
<dbReference type="STRING" id="1122240.GCA_000620105_00543"/>
<keyword evidence="2" id="KW-1134">Transmembrane beta strand</keyword>
<keyword evidence="3" id="KW-0812">Transmembrane</keyword>
<dbReference type="OrthoDB" id="9769707at2"/>
<evidence type="ECO:0000259" key="8">
    <source>
        <dbReference type="PROSITE" id="PS51779"/>
    </source>
</evidence>
<dbReference type="GO" id="GO:0097347">
    <property type="term" value="C:TAM protein secretion complex"/>
    <property type="evidence" value="ECO:0007669"/>
    <property type="project" value="TreeGrafter"/>
</dbReference>
<dbReference type="Gene3D" id="3.10.20.310">
    <property type="entry name" value="membrane protein fhac"/>
    <property type="match status" value="2"/>
</dbReference>
<dbReference type="RefSeq" id="WP_107888790.1">
    <property type="nucleotide sequence ID" value="NZ_CP028519.1"/>
</dbReference>
<feature type="signal peptide" evidence="7">
    <location>
        <begin position="1"/>
        <end position="21"/>
    </location>
</feature>
<dbReference type="EMBL" id="CP028519">
    <property type="protein sequence ID" value="AVY93299.1"/>
    <property type="molecule type" value="Genomic_DNA"/>
</dbReference>
<dbReference type="Pfam" id="PF07244">
    <property type="entry name" value="POTRA"/>
    <property type="match status" value="1"/>
</dbReference>
<reference evidence="9 10" key="1">
    <citation type="submission" date="2018-04" db="EMBL/GenBank/DDBJ databases">
        <title>Denitrifier Microvirgula.</title>
        <authorList>
            <person name="Anderson E."/>
            <person name="Jang J."/>
            <person name="Ishii S."/>
        </authorList>
    </citation>
    <scope>NUCLEOTIDE SEQUENCE [LARGE SCALE GENOMIC DNA]</scope>
    <source>
        <strain evidence="9 10">BE2.4</strain>
    </source>
</reference>
<evidence type="ECO:0000256" key="3">
    <source>
        <dbReference type="ARBA" id="ARBA00022692"/>
    </source>
</evidence>
<feature type="chain" id="PRO_5015502678" evidence="7">
    <location>
        <begin position="22"/>
        <end position="583"/>
    </location>
</feature>
<dbReference type="Gene3D" id="2.40.160.50">
    <property type="entry name" value="membrane protein fhac: a member of the omp85/tpsb transporter family"/>
    <property type="match status" value="1"/>
</dbReference>
<sequence length="583" mass="64357">MARSPIPLFVVSLVLAVPAVAAPVYEVAVTAPGDVRDLLAEHLDVMKWREYDDMTPEQLERLYQAMPADAKDLLSTRGYFNPRIETAFTPASGSTPAEITLTVEPGEPVVIDKVDLRLDGPIRNDDDIERRERRALRAWTLKEGETFSQPGWDGSKKAALLTLLADRYPTAKLAESRAVVDPGTDKAQLSAHYDSGPRYALGALSVTGLNSYPRQIVERLAGFSEGDPYRQQTLLDFQTRLQNTPYFASVFVRADLDPATADAAPVNVDVVEGPQQKVSFGLGYSTDSGERGEMNYRHVNVLDRGWIFDAGARLERDKQSAGVQLALPLDEKLYTWGGFARYEHEDANNLTTDLYRYGVSRSRTSRDIDRSISLTYVGERASIDSEPGSNYREALMLGWAWTRRDLDNPLNPRRGYAWRVELAGAVEGVLTDTSFIRSYAKGAWYLPLGKKMGRMILRGEVGQVFARDGNDVPNDVLFRTGGSGSVRGYGYQDLGVKEGNAIVGGRVLGVVSAEYQYPVIKDWAAAVFADAGNAAENWQNFDVAVGYGVGARWSSPVGPLALDLAYGQRDARIRLHFSLDMSF</sequence>
<dbReference type="InterPro" id="IPR034746">
    <property type="entry name" value="POTRA"/>
</dbReference>
<evidence type="ECO:0000256" key="5">
    <source>
        <dbReference type="ARBA" id="ARBA00023136"/>
    </source>
</evidence>
<keyword evidence="5" id="KW-0472">Membrane</keyword>
<evidence type="ECO:0000256" key="2">
    <source>
        <dbReference type="ARBA" id="ARBA00022452"/>
    </source>
</evidence>